<dbReference type="EMBL" id="NESQ01000016">
    <property type="protein sequence ID" value="PUU83228.1"/>
    <property type="molecule type" value="Genomic_DNA"/>
</dbReference>
<keyword evidence="1" id="KW-0032">Aminotransferase</keyword>
<proteinExistence type="predicted"/>
<dbReference type="InterPro" id="IPR036038">
    <property type="entry name" value="Aminotransferase-like"/>
</dbReference>
<dbReference type="AlphaFoldDB" id="A0A2T7A691"/>
<dbReference type="GO" id="GO:0008483">
    <property type="term" value="F:transaminase activity"/>
    <property type="evidence" value="ECO:0007669"/>
    <property type="project" value="UniProtKB-KW"/>
</dbReference>
<keyword evidence="2" id="KW-1185">Reference proteome</keyword>
<gene>
    <name evidence="1" type="ORF">B9Z19DRAFT_1061193</name>
</gene>
<comment type="caution">
    <text evidence="1">The sequence shown here is derived from an EMBL/GenBank/DDBJ whole genome shotgun (WGS) entry which is preliminary data.</text>
</comment>
<dbReference type="Proteomes" id="UP000244722">
    <property type="component" value="Unassembled WGS sequence"/>
</dbReference>
<dbReference type="Pfam" id="PF01063">
    <property type="entry name" value="Aminotran_4"/>
    <property type="match status" value="1"/>
</dbReference>
<dbReference type="InterPro" id="IPR043132">
    <property type="entry name" value="BCAT-like_C"/>
</dbReference>
<dbReference type="OrthoDB" id="5288718at2759"/>
<reference evidence="1 2" key="1">
    <citation type="submission" date="2017-04" db="EMBL/GenBank/DDBJ databases">
        <title>Draft genome sequence of Tuber borchii Vittad., a whitish edible truffle.</title>
        <authorList>
            <consortium name="DOE Joint Genome Institute"/>
            <person name="Murat C."/>
            <person name="Kuo A."/>
            <person name="Barry K.W."/>
            <person name="Clum A."/>
            <person name="Dockter R.B."/>
            <person name="Fauchery L."/>
            <person name="Iotti M."/>
            <person name="Kohler A."/>
            <person name="Labutti K."/>
            <person name="Lindquist E.A."/>
            <person name="Lipzen A."/>
            <person name="Ohm R.A."/>
            <person name="Wang M."/>
            <person name="Grigoriev I.V."/>
            <person name="Zambonelli A."/>
            <person name="Martin F.M."/>
        </authorList>
    </citation>
    <scope>NUCLEOTIDE SEQUENCE [LARGE SCALE GENOMIC DNA]</scope>
    <source>
        <strain evidence="1 2">Tbo3840</strain>
    </source>
</reference>
<organism evidence="1 2">
    <name type="scientific">Tuber borchii</name>
    <name type="common">White truffle</name>
    <dbReference type="NCBI Taxonomy" id="42251"/>
    <lineage>
        <taxon>Eukaryota</taxon>
        <taxon>Fungi</taxon>
        <taxon>Dikarya</taxon>
        <taxon>Ascomycota</taxon>
        <taxon>Pezizomycotina</taxon>
        <taxon>Pezizomycetes</taxon>
        <taxon>Pezizales</taxon>
        <taxon>Tuberaceae</taxon>
        <taxon>Tuber</taxon>
    </lineage>
</organism>
<dbReference type="Gene3D" id="3.30.470.10">
    <property type="match status" value="1"/>
</dbReference>
<dbReference type="SUPFAM" id="SSF56752">
    <property type="entry name" value="D-aminoacid aminotransferase-like PLP-dependent enzymes"/>
    <property type="match status" value="1"/>
</dbReference>
<accession>A0A2T7A691</accession>
<dbReference type="Gene3D" id="3.20.10.10">
    <property type="entry name" value="D-amino Acid Aminotransferase, subunit A, domain 2"/>
    <property type="match status" value="1"/>
</dbReference>
<dbReference type="STRING" id="42251.A0A2T7A691"/>
<dbReference type="InterPro" id="IPR001544">
    <property type="entry name" value="Aminotrans_IV"/>
</dbReference>
<protein>
    <submittedName>
        <fullName evidence="1">Aminotransferase class IV-domain-containing protein</fullName>
    </submittedName>
</protein>
<keyword evidence="1" id="KW-0808">Transferase</keyword>
<dbReference type="InterPro" id="IPR043131">
    <property type="entry name" value="BCAT-like_N"/>
</dbReference>
<evidence type="ECO:0000313" key="1">
    <source>
        <dbReference type="EMBL" id="PUU83228.1"/>
    </source>
</evidence>
<name>A0A2T7A691_TUBBO</name>
<evidence type="ECO:0000313" key="2">
    <source>
        <dbReference type="Proteomes" id="UP000244722"/>
    </source>
</evidence>
<sequence length="268" mass="29689">MSGQTFQVFTSIRYDPLLLTCPINTTYSYDPSIPSPFYLFSHHRDRMLLAAQHSNWPPSITAPLNDLSLVHKTCLTAVHSRSDSNIGLRVRLLLSPSGELTAEAAPTPQVPNITRLFPPSLPVQALAEWVVMLDTFPTEVSSFTRFKTTQRKMYDDARARAGIKTFAETKEVLVWNESKEVMEGSLTNVYFQRGGRWVTPPLSSGGQAGTVRRYLLEKEMVVEEVVKTGEVALGETILLSNGVRGVWAAKVVHITDISSTRAGLPSII</sequence>